<feature type="chain" id="PRO_5042985549" description="Secreted protein" evidence="1">
    <location>
        <begin position="21"/>
        <end position="94"/>
    </location>
</feature>
<comment type="caution">
    <text evidence="2">The sequence shown here is derived from an EMBL/GenBank/DDBJ whole genome shotgun (WGS) entry which is preliminary data.</text>
</comment>
<sequence>MIHSVIHTLKYLCIFNCILGVSIHCEMNHVKYEYQAQFECCTSARKIMGDGIRILKSALSCNWGWVDLWVLPGNQSSGFSFTIALDVYRFYAVD</sequence>
<dbReference type="EMBL" id="JAYMYR010000006">
    <property type="protein sequence ID" value="KAK7356065.1"/>
    <property type="molecule type" value="Genomic_DNA"/>
</dbReference>
<organism evidence="2 3">
    <name type="scientific">Phaseolus coccineus</name>
    <name type="common">Scarlet runner bean</name>
    <name type="synonym">Phaseolus multiflorus</name>
    <dbReference type="NCBI Taxonomy" id="3886"/>
    <lineage>
        <taxon>Eukaryota</taxon>
        <taxon>Viridiplantae</taxon>
        <taxon>Streptophyta</taxon>
        <taxon>Embryophyta</taxon>
        <taxon>Tracheophyta</taxon>
        <taxon>Spermatophyta</taxon>
        <taxon>Magnoliopsida</taxon>
        <taxon>eudicotyledons</taxon>
        <taxon>Gunneridae</taxon>
        <taxon>Pentapetalae</taxon>
        <taxon>rosids</taxon>
        <taxon>fabids</taxon>
        <taxon>Fabales</taxon>
        <taxon>Fabaceae</taxon>
        <taxon>Papilionoideae</taxon>
        <taxon>50 kb inversion clade</taxon>
        <taxon>NPAAA clade</taxon>
        <taxon>indigoferoid/millettioid clade</taxon>
        <taxon>Phaseoleae</taxon>
        <taxon>Phaseolus</taxon>
    </lineage>
</organism>
<name>A0AAN9MK35_PHACN</name>
<feature type="signal peptide" evidence="1">
    <location>
        <begin position="1"/>
        <end position="20"/>
    </location>
</feature>
<evidence type="ECO:0000256" key="1">
    <source>
        <dbReference type="SAM" id="SignalP"/>
    </source>
</evidence>
<accession>A0AAN9MK35</accession>
<protein>
    <recommendedName>
        <fullName evidence="4">Secreted protein</fullName>
    </recommendedName>
</protein>
<evidence type="ECO:0008006" key="4">
    <source>
        <dbReference type="Google" id="ProtNLM"/>
    </source>
</evidence>
<reference evidence="2 3" key="1">
    <citation type="submission" date="2024-01" db="EMBL/GenBank/DDBJ databases">
        <title>The genomes of 5 underutilized Papilionoideae crops provide insights into root nodulation and disease resistanc.</title>
        <authorList>
            <person name="Jiang F."/>
        </authorList>
    </citation>
    <scope>NUCLEOTIDE SEQUENCE [LARGE SCALE GENOMIC DNA]</scope>
    <source>
        <strain evidence="2">JINMINGXINNONG_FW02</strain>
        <tissue evidence="2">Leaves</tissue>
    </source>
</reference>
<evidence type="ECO:0000313" key="2">
    <source>
        <dbReference type="EMBL" id="KAK7356065.1"/>
    </source>
</evidence>
<dbReference type="AlphaFoldDB" id="A0AAN9MK35"/>
<dbReference type="Proteomes" id="UP001374584">
    <property type="component" value="Unassembled WGS sequence"/>
</dbReference>
<keyword evidence="1" id="KW-0732">Signal</keyword>
<gene>
    <name evidence="2" type="ORF">VNO80_15331</name>
</gene>
<proteinExistence type="predicted"/>
<keyword evidence="3" id="KW-1185">Reference proteome</keyword>
<evidence type="ECO:0000313" key="3">
    <source>
        <dbReference type="Proteomes" id="UP001374584"/>
    </source>
</evidence>